<dbReference type="EMBL" id="JAVDRD010000008">
    <property type="protein sequence ID" value="MDR6512156.1"/>
    <property type="molecule type" value="Genomic_DNA"/>
</dbReference>
<dbReference type="Pfam" id="PF13618">
    <property type="entry name" value="Gluconate_2-dh3"/>
    <property type="match status" value="1"/>
</dbReference>
<name>A0ABU1MP93_9SPHN</name>
<comment type="caution">
    <text evidence="1">The sequence shown here is derived from an EMBL/GenBank/DDBJ whole genome shotgun (WGS) entry which is preliminary data.</text>
</comment>
<accession>A0ABU1MP93</accession>
<proteinExistence type="predicted"/>
<dbReference type="Proteomes" id="UP001184150">
    <property type="component" value="Unassembled WGS sequence"/>
</dbReference>
<evidence type="ECO:0000313" key="2">
    <source>
        <dbReference type="Proteomes" id="UP001184150"/>
    </source>
</evidence>
<keyword evidence="2" id="KW-1185">Reference proteome</keyword>
<evidence type="ECO:0000313" key="1">
    <source>
        <dbReference type="EMBL" id="MDR6512156.1"/>
    </source>
</evidence>
<protein>
    <recommendedName>
        <fullName evidence="3">Gluconate 2-dehydrogenase subunit 3</fullName>
    </recommendedName>
</protein>
<dbReference type="InterPro" id="IPR027056">
    <property type="entry name" value="Gluconate_2DH_su3"/>
</dbReference>
<dbReference type="InterPro" id="IPR006311">
    <property type="entry name" value="TAT_signal"/>
</dbReference>
<dbReference type="RefSeq" id="WP_107715434.1">
    <property type="nucleotide sequence ID" value="NZ_JAVDRD010000008.1"/>
</dbReference>
<gene>
    <name evidence="1" type="ORF">J2792_003039</name>
</gene>
<evidence type="ECO:0008006" key="3">
    <source>
        <dbReference type="Google" id="ProtNLM"/>
    </source>
</evidence>
<reference evidence="1 2" key="1">
    <citation type="submission" date="2023-07" db="EMBL/GenBank/DDBJ databases">
        <title>Sorghum-associated microbial communities from plants grown in Nebraska, USA.</title>
        <authorList>
            <person name="Schachtman D."/>
        </authorList>
    </citation>
    <scope>NUCLEOTIDE SEQUENCE [LARGE SCALE GENOMIC DNA]</scope>
    <source>
        <strain evidence="1 2">DS1027</strain>
    </source>
</reference>
<organism evidence="1 2">
    <name type="scientific">Novosphingobium capsulatum</name>
    <dbReference type="NCBI Taxonomy" id="13688"/>
    <lineage>
        <taxon>Bacteria</taxon>
        <taxon>Pseudomonadati</taxon>
        <taxon>Pseudomonadota</taxon>
        <taxon>Alphaproteobacteria</taxon>
        <taxon>Sphingomonadales</taxon>
        <taxon>Sphingomonadaceae</taxon>
        <taxon>Novosphingobium</taxon>
    </lineage>
</organism>
<dbReference type="PROSITE" id="PS51318">
    <property type="entry name" value="TAT"/>
    <property type="match status" value="1"/>
</dbReference>
<sequence>MTVAADSPHPADTGWQRRDFLAGLVLLGLAVGPAAAAVAASAPQDANIVRYQGLMRDVAQIVIPRTDTAGAGDVGAGAFVLLGLAHGLGGAHQPVTTPGLEGFSSADGRFDHARWLALELDRRAGGDFAHAGLPARQAAVAGLDRDAFADAPLAQPWHTIKNLVLTGYYTSEIGGSKELNYELVPGRWDPDVPVTPTTRAYSSDWTAIDFG</sequence>